<feature type="region of interest" description="Disordered" evidence="1">
    <location>
        <begin position="36"/>
        <end position="58"/>
    </location>
</feature>
<accession>A0A314Z630</accession>
<evidence type="ECO:0000313" key="2">
    <source>
        <dbReference type="EMBL" id="PQQ12648.1"/>
    </source>
</evidence>
<protein>
    <submittedName>
        <fullName evidence="2">Uncharacterized protein</fullName>
    </submittedName>
</protein>
<evidence type="ECO:0000256" key="1">
    <source>
        <dbReference type="SAM" id="MobiDB-lite"/>
    </source>
</evidence>
<dbReference type="OrthoDB" id="1706770at2759"/>
<proteinExistence type="predicted"/>
<evidence type="ECO:0000313" key="3">
    <source>
        <dbReference type="Proteomes" id="UP000250321"/>
    </source>
</evidence>
<name>A0A314Z630_PRUYE</name>
<comment type="caution">
    <text evidence="2">The sequence shown here is derived from an EMBL/GenBank/DDBJ whole genome shotgun (WGS) entry which is preliminary data.</text>
</comment>
<organism evidence="2 3">
    <name type="scientific">Prunus yedoensis var. nudiflora</name>
    <dbReference type="NCBI Taxonomy" id="2094558"/>
    <lineage>
        <taxon>Eukaryota</taxon>
        <taxon>Viridiplantae</taxon>
        <taxon>Streptophyta</taxon>
        <taxon>Embryophyta</taxon>
        <taxon>Tracheophyta</taxon>
        <taxon>Spermatophyta</taxon>
        <taxon>Magnoliopsida</taxon>
        <taxon>eudicotyledons</taxon>
        <taxon>Gunneridae</taxon>
        <taxon>Pentapetalae</taxon>
        <taxon>rosids</taxon>
        <taxon>fabids</taxon>
        <taxon>Rosales</taxon>
        <taxon>Rosaceae</taxon>
        <taxon>Amygdaloideae</taxon>
        <taxon>Amygdaleae</taxon>
        <taxon>Prunus</taxon>
    </lineage>
</organism>
<gene>
    <name evidence="2" type="ORF">Pyn_04036</name>
</gene>
<dbReference type="AlphaFoldDB" id="A0A314Z630"/>
<sequence>MSINASIFTYTSMQTSQAINFNKRLFSTKLKLLGQKVDGTPKNGSRSSKKRRGQTLGIELSKKRRSGDLVEIGIPEHIRRAAGNNCQSYITNLGYIVRRNASLQVDSWKKIERKDVTLMMRRVRE</sequence>
<reference evidence="2 3" key="1">
    <citation type="submission" date="2018-02" db="EMBL/GenBank/DDBJ databases">
        <title>Draft genome of wild Prunus yedoensis var. nudiflora.</title>
        <authorList>
            <person name="Baek S."/>
            <person name="Kim J.-H."/>
            <person name="Choi K."/>
            <person name="Kim G.-B."/>
            <person name="Cho A."/>
            <person name="Jang H."/>
            <person name="Shin C.-H."/>
            <person name="Yu H.-J."/>
            <person name="Mun J.-H."/>
        </authorList>
    </citation>
    <scope>NUCLEOTIDE SEQUENCE [LARGE SCALE GENOMIC DNA]</scope>
    <source>
        <strain evidence="3">cv. Jeju island</strain>
        <tissue evidence="2">Leaf</tissue>
    </source>
</reference>
<keyword evidence="3" id="KW-1185">Reference proteome</keyword>
<dbReference type="Proteomes" id="UP000250321">
    <property type="component" value="Unassembled WGS sequence"/>
</dbReference>
<dbReference type="EMBL" id="PJQY01000339">
    <property type="protein sequence ID" value="PQQ12648.1"/>
    <property type="molecule type" value="Genomic_DNA"/>
</dbReference>